<proteinExistence type="predicted"/>
<dbReference type="PROSITE" id="PS50943">
    <property type="entry name" value="HTH_CROC1"/>
    <property type="match status" value="1"/>
</dbReference>
<protein>
    <submittedName>
        <fullName evidence="3">Helix-turn-helix transcriptional regulator</fullName>
    </submittedName>
</protein>
<dbReference type="Pfam" id="PF01381">
    <property type="entry name" value="HTH_3"/>
    <property type="match status" value="1"/>
</dbReference>
<evidence type="ECO:0000259" key="2">
    <source>
        <dbReference type="PROSITE" id="PS50943"/>
    </source>
</evidence>
<name>A0ABR7EWS0_9FIRM</name>
<dbReference type="InterPro" id="IPR001387">
    <property type="entry name" value="Cro/C1-type_HTH"/>
</dbReference>
<dbReference type="RefSeq" id="WP_021860798.1">
    <property type="nucleotide sequence ID" value="NZ_JACOOY010000008.1"/>
</dbReference>
<evidence type="ECO:0000256" key="1">
    <source>
        <dbReference type="ARBA" id="ARBA00023125"/>
    </source>
</evidence>
<feature type="domain" description="HTH cro/C1-type" evidence="2">
    <location>
        <begin position="8"/>
        <end position="62"/>
    </location>
</feature>
<evidence type="ECO:0000313" key="4">
    <source>
        <dbReference type="Proteomes" id="UP000647235"/>
    </source>
</evidence>
<sequence>MASFAEKLKALRGQNHMTQAQLAAALNVARSTVAGYETKSREPSHDKLNVMADLFHVSVDYLLDDSPVEITTFDEPHTSQTEALLLTRYRKLSLQSKKELLHYLELLESWEATSHLKIQ</sequence>
<keyword evidence="1" id="KW-0238">DNA-binding</keyword>
<dbReference type="Proteomes" id="UP000647235">
    <property type="component" value="Unassembled WGS sequence"/>
</dbReference>
<dbReference type="SMART" id="SM00530">
    <property type="entry name" value="HTH_XRE"/>
    <property type="match status" value="1"/>
</dbReference>
<accession>A0ABR7EWS0</accession>
<reference evidence="3 4" key="1">
    <citation type="submission" date="2020-08" db="EMBL/GenBank/DDBJ databases">
        <title>Genome public.</title>
        <authorList>
            <person name="Liu C."/>
            <person name="Sun Q."/>
        </authorList>
    </citation>
    <scope>NUCLEOTIDE SEQUENCE [LARGE SCALE GENOMIC DNA]</scope>
    <source>
        <strain evidence="3 4">NSJ-36</strain>
    </source>
</reference>
<dbReference type="InterPro" id="IPR010982">
    <property type="entry name" value="Lambda_DNA-bd_dom_sf"/>
</dbReference>
<dbReference type="Gene3D" id="1.10.260.40">
    <property type="entry name" value="lambda repressor-like DNA-binding domains"/>
    <property type="match status" value="1"/>
</dbReference>
<keyword evidence="4" id="KW-1185">Reference proteome</keyword>
<dbReference type="PANTHER" id="PTHR46558">
    <property type="entry name" value="TRACRIPTIONAL REGULATORY PROTEIN-RELATED-RELATED"/>
    <property type="match status" value="1"/>
</dbReference>
<dbReference type="SUPFAM" id="SSF47413">
    <property type="entry name" value="lambda repressor-like DNA-binding domains"/>
    <property type="match status" value="1"/>
</dbReference>
<dbReference type="PANTHER" id="PTHR46558:SF11">
    <property type="entry name" value="HTH-TYPE TRANSCRIPTIONAL REGULATOR XRE"/>
    <property type="match status" value="1"/>
</dbReference>
<evidence type="ECO:0000313" key="3">
    <source>
        <dbReference type="EMBL" id="MBC5665164.1"/>
    </source>
</evidence>
<gene>
    <name evidence="3" type="ORF">H8S07_07710</name>
</gene>
<dbReference type="CDD" id="cd00093">
    <property type="entry name" value="HTH_XRE"/>
    <property type="match status" value="1"/>
</dbReference>
<dbReference type="EMBL" id="JACOOY010000008">
    <property type="protein sequence ID" value="MBC5665164.1"/>
    <property type="molecule type" value="Genomic_DNA"/>
</dbReference>
<comment type="caution">
    <text evidence="3">The sequence shown here is derived from an EMBL/GenBank/DDBJ whole genome shotgun (WGS) entry which is preliminary data.</text>
</comment>
<organism evidence="3 4">
    <name type="scientific">Dorea hominis</name>
    <dbReference type="NCBI Taxonomy" id="2763040"/>
    <lineage>
        <taxon>Bacteria</taxon>
        <taxon>Bacillati</taxon>
        <taxon>Bacillota</taxon>
        <taxon>Clostridia</taxon>
        <taxon>Lachnospirales</taxon>
        <taxon>Lachnospiraceae</taxon>
        <taxon>Dorea</taxon>
    </lineage>
</organism>